<dbReference type="SUPFAM" id="SSF55347">
    <property type="entry name" value="Glyceraldehyde-3-phosphate dehydrogenase-like, C-terminal domain"/>
    <property type="match status" value="1"/>
</dbReference>
<accession>A0ABR3P9T9</accession>
<dbReference type="Pfam" id="PF22725">
    <property type="entry name" value="GFO_IDH_MocA_C3"/>
    <property type="match status" value="1"/>
</dbReference>
<comment type="caution">
    <text evidence="4">The sequence shown here is derived from an EMBL/GenBank/DDBJ whole genome shotgun (WGS) entry which is preliminary data.</text>
</comment>
<dbReference type="Pfam" id="PF01408">
    <property type="entry name" value="GFO_IDH_MocA"/>
    <property type="match status" value="1"/>
</dbReference>
<comment type="similarity">
    <text evidence="1">Belongs to the Gfo/Idh/MocA family.</text>
</comment>
<dbReference type="GeneID" id="95976960"/>
<dbReference type="EMBL" id="JBFMKM010000012">
    <property type="protein sequence ID" value="KAL1302939.1"/>
    <property type="molecule type" value="Genomic_DNA"/>
</dbReference>
<evidence type="ECO:0000313" key="4">
    <source>
        <dbReference type="EMBL" id="KAL1302939.1"/>
    </source>
</evidence>
<protein>
    <recommendedName>
        <fullName evidence="6">Oxidoreductase</fullName>
    </recommendedName>
</protein>
<name>A0ABR3P9T9_9PEZI</name>
<evidence type="ECO:0000259" key="2">
    <source>
        <dbReference type="Pfam" id="PF01408"/>
    </source>
</evidence>
<feature type="domain" description="GFO/IDH/MocA-like oxidoreductase" evidence="3">
    <location>
        <begin position="164"/>
        <end position="282"/>
    </location>
</feature>
<dbReference type="SUPFAM" id="SSF51735">
    <property type="entry name" value="NAD(P)-binding Rossmann-fold domains"/>
    <property type="match status" value="1"/>
</dbReference>
<dbReference type="Gene3D" id="3.40.50.720">
    <property type="entry name" value="NAD(P)-binding Rossmann-like Domain"/>
    <property type="match status" value="1"/>
</dbReference>
<dbReference type="Proteomes" id="UP001562354">
    <property type="component" value="Unassembled WGS sequence"/>
</dbReference>
<dbReference type="InterPro" id="IPR000683">
    <property type="entry name" value="Gfo/Idh/MocA-like_OxRdtase_N"/>
</dbReference>
<dbReference type="InterPro" id="IPR055170">
    <property type="entry name" value="GFO_IDH_MocA-like_dom"/>
</dbReference>
<dbReference type="PANTHER" id="PTHR42840">
    <property type="entry name" value="NAD(P)-BINDING ROSSMANN-FOLD SUPERFAMILY PROTEIN-RELATED"/>
    <property type="match status" value="1"/>
</dbReference>
<dbReference type="InterPro" id="IPR036291">
    <property type="entry name" value="NAD(P)-bd_dom_sf"/>
</dbReference>
<gene>
    <name evidence="4" type="ORF">AAFC00_003258</name>
</gene>
<evidence type="ECO:0000313" key="5">
    <source>
        <dbReference type="Proteomes" id="UP001562354"/>
    </source>
</evidence>
<dbReference type="Gene3D" id="3.30.360.10">
    <property type="entry name" value="Dihydrodipicolinate Reductase, domain 2"/>
    <property type="match status" value="1"/>
</dbReference>
<keyword evidence="5" id="KW-1185">Reference proteome</keyword>
<evidence type="ECO:0000256" key="1">
    <source>
        <dbReference type="ARBA" id="ARBA00010928"/>
    </source>
</evidence>
<proteinExistence type="inferred from homology"/>
<evidence type="ECO:0000259" key="3">
    <source>
        <dbReference type="Pfam" id="PF22725"/>
    </source>
</evidence>
<dbReference type="RefSeq" id="XP_069199215.1">
    <property type="nucleotide sequence ID" value="XM_069342710.1"/>
</dbReference>
<evidence type="ECO:0008006" key="6">
    <source>
        <dbReference type="Google" id="ProtNLM"/>
    </source>
</evidence>
<reference evidence="4 5" key="1">
    <citation type="submission" date="2024-07" db="EMBL/GenBank/DDBJ databases">
        <title>Draft sequence of the Neodothiora populina.</title>
        <authorList>
            <person name="Drown D.D."/>
            <person name="Schuette U.S."/>
            <person name="Buechlein A.B."/>
            <person name="Rusch D.R."/>
            <person name="Winton L.W."/>
            <person name="Adams G.A."/>
        </authorList>
    </citation>
    <scope>NUCLEOTIDE SEQUENCE [LARGE SCALE GENOMIC DNA]</scope>
    <source>
        <strain evidence="4 5">CPC 39397</strain>
    </source>
</reference>
<organism evidence="4 5">
    <name type="scientific">Neodothiora populina</name>
    <dbReference type="NCBI Taxonomy" id="2781224"/>
    <lineage>
        <taxon>Eukaryota</taxon>
        <taxon>Fungi</taxon>
        <taxon>Dikarya</taxon>
        <taxon>Ascomycota</taxon>
        <taxon>Pezizomycotina</taxon>
        <taxon>Dothideomycetes</taxon>
        <taxon>Dothideomycetidae</taxon>
        <taxon>Dothideales</taxon>
        <taxon>Dothioraceae</taxon>
        <taxon>Neodothiora</taxon>
    </lineage>
</organism>
<dbReference type="PANTHER" id="PTHR42840:SF5">
    <property type="entry name" value="NAD(P)-BINDING ROSSMANN-FOLD SUPERFAMILY PROTEIN"/>
    <property type="match status" value="1"/>
</dbReference>
<sequence length="365" mass="39295">MAPLGIAVIGSGLFVAESHIPAIEANSELVTLKALYSRSLSSAKSLLSDIPKTLTKDNEITIYTDDSATPSYKDLLARDDISGVVIALPIPAQPTYIKQALEAGKHVLSEKPIAKDLADAQELLSWYESKRAASSSFPTWGVAENWRHLPRFHYGASQIAIPESLGRILTFRARVQLLVKDDGSNKYFLTSWRKTPSYQGGFLLDGGVHFLAGVRVLLAGGKTKVSRVSAFTSLSRQWLPPIDTLNGTVKCTNGAVGTVDISFGASGPRASEFVVVCENGIVDVGFDRTTIKFQDGRVEEKSFENDGNGVKAEIKVWSEAIGATGGVKEADVLKPQEALADLEFLEAMIKSGEADGAPQDLKLQI</sequence>
<feature type="domain" description="Gfo/Idh/MocA-like oxidoreductase N-terminal" evidence="2">
    <location>
        <begin position="5"/>
        <end position="130"/>
    </location>
</feature>